<proteinExistence type="predicted"/>
<dbReference type="AlphaFoldDB" id="K6Z3E9"/>
<gene>
    <name evidence="1" type="ORF">GMES_2592</name>
</gene>
<accession>K6Z3E9</accession>
<dbReference type="Proteomes" id="UP000006263">
    <property type="component" value="Unassembled WGS sequence"/>
</dbReference>
<name>K6Z3E9_9ALTE</name>
<organism evidence="1 2">
    <name type="scientific">Paraglaciecola mesophila KMM 241</name>
    <dbReference type="NCBI Taxonomy" id="1128912"/>
    <lineage>
        <taxon>Bacteria</taxon>
        <taxon>Pseudomonadati</taxon>
        <taxon>Pseudomonadota</taxon>
        <taxon>Gammaproteobacteria</taxon>
        <taxon>Alteromonadales</taxon>
        <taxon>Alteromonadaceae</taxon>
        <taxon>Paraglaciecola</taxon>
    </lineage>
</organism>
<dbReference type="Pfam" id="PF13469">
    <property type="entry name" value="Sulfotransfer_3"/>
    <property type="match status" value="1"/>
</dbReference>
<dbReference type="EMBL" id="BAEP01000054">
    <property type="protein sequence ID" value="GAC24887.1"/>
    <property type="molecule type" value="Genomic_DNA"/>
</dbReference>
<dbReference type="InterPro" id="IPR027417">
    <property type="entry name" value="P-loop_NTPase"/>
</dbReference>
<protein>
    <recommendedName>
        <fullName evidence="3">Sulfotransferase domain-containing protein</fullName>
    </recommendedName>
</protein>
<dbReference type="SUPFAM" id="SSF52540">
    <property type="entry name" value="P-loop containing nucleoside triphosphate hydrolases"/>
    <property type="match status" value="1"/>
</dbReference>
<evidence type="ECO:0000313" key="2">
    <source>
        <dbReference type="Proteomes" id="UP000006263"/>
    </source>
</evidence>
<evidence type="ECO:0000313" key="1">
    <source>
        <dbReference type="EMBL" id="GAC24887.1"/>
    </source>
</evidence>
<dbReference type="Gene3D" id="3.40.50.300">
    <property type="entry name" value="P-loop containing nucleotide triphosphate hydrolases"/>
    <property type="match status" value="1"/>
</dbReference>
<reference evidence="1 2" key="1">
    <citation type="journal article" date="2017" name="Antonie Van Leeuwenhoek">
        <title>Rhizobium rhizosphaerae sp. nov., a novel species isolated from rice rhizosphere.</title>
        <authorList>
            <person name="Zhao J.J."/>
            <person name="Zhang J."/>
            <person name="Zhang R.J."/>
            <person name="Zhang C.W."/>
            <person name="Yin H.Q."/>
            <person name="Zhang X.X."/>
        </authorList>
    </citation>
    <scope>NUCLEOTIDE SEQUENCE [LARGE SCALE GENOMIC DNA]</scope>
    <source>
        <strain evidence="1 2">KMM 241</strain>
    </source>
</reference>
<evidence type="ECO:0008006" key="3">
    <source>
        <dbReference type="Google" id="ProtNLM"/>
    </source>
</evidence>
<comment type="caution">
    <text evidence="1">The sequence shown here is derived from an EMBL/GenBank/DDBJ whole genome shotgun (WGS) entry which is preliminary data.</text>
</comment>
<sequence length="383" mass="44095">MFQNMINSHSELYLSDECHWMRGMNEPGLQYHRFAEVDDINVNKIPDDSKWWDALKALNSSLILDKKDKKCGLQYIGQTNLNNIAPLYKTYPQLPSIILIRDPRSLLHSLYRTGIGYPSAANDLRNIIETVKHYTDNVLIVKYEDFILKPEYCIKSICSFLKVKFEREMLASLANIVSHGTQSALAFSKPDAKKNKQKNELPLSLLFPICNLVEDIKTLGYEVFQENIKIITDVAPTRHTIYSKHLAINFDSTIYKDGVFITEASANCLGIISIKSKLEIIKINLYSQIIFPGFNFFELHIFDIRKTSTSKVKHAKHKNFKEVFALLDIIQSIEKRKIYIYSAGTETKGFIDRYEFINKLNIAAIIDISPNHENFSHGNFIKK</sequence>